<dbReference type="Pfam" id="PF01636">
    <property type="entry name" value="APH"/>
    <property type="match status" value="1"/>
</dbReference>
<dbReference type="InterPro" id="IPR002575">
    <property type="entry name" value="Aminoglycoside_PTrfase"/>
</dbReference>
<proteinExistence type="predicted"/>
<dbReference type="EMBL" id="JAPMSZ010000010">
    <property type="protein sequence ID" value="KAJ5086938.1"/>
    <property type="molecule type" value="Genomic_DNA"/>
</dbReference>
<reference evidence="2" key="1">
    <citation type="submission" date="2022-11" db="EMBL/GenBank/DDBJ databases">
        <authorList>
            <person name="Petersen C."/>
        </authorList>
    </citation>
    <scope>NUCLEOTIDE SEQUENCE</scope>
    <source>
        <strain evidence="2">IBT 34128</strain>
    </source>
</reference>
<dbReference type="InterPro" id="IPR051678">
    <property type="entry name" value="AGP_Transferase"/>
</dbReference>
<reference evidence="2" key="2">
    <citation type="journal article" date="2023" name="IMA Fungus">
        <title>Comparative genomic study of the Penicillium genus elucidates a diverse pangenome and 15 lateral gene transfer events.</title>
        <authorList>
            <person name="Petersen C."/>
            <person name="Sorensen T."/>
            <person name="Nielsen M.R."/>
            <person name="Sondergaard T.E."/>
            <person name="Sorensen J.L."/>
            <person name="Fitzpatrick D.A."/>
            <person name="Frisvad J.C."/>
            <person name="Nielsen K.L."/>
        </authorList>
    </citation>
    <scope>NUCLEOTIDE SEQUENCE</scope>
    <source>
        <strain evidence="2">IBT 34128</strain>
    </source>
</reference>
<gene>
    <name evidence="2" type="ORF">NUU61_008245</name>
</gene>
<dbReference type="AlphaFoldDB" id="A0A9W9JZ28"/>
<dbReference type="GeneID" id="81397939"/>
<feature type="domain" description="Aminoglycoside phosphotransferase" evidence="1">
    <location>
        <begin position="106"/>
        <end position="302"/>
    </location>
</feature>
<keyword evidence="3" id="KW-1185">Reference proteome</keyword>
<dbReference type="PANTHER" id="PTHR21310:SF15">
    <property type="entry name" value="AMINOGLYCOSIDE PHOSPHOTRANSFERASE DOMAIN-CONTAINING PROTEIN"/>
    <property type="match status" value="1"/>
</dbReference>
<dbReference type="Proteomes" id="UP001141434">
    <property type="component" value="Unassembled WGS sequence"/>
</dbReference>
<dbReference type="RefSeq" id="XP_056509063.1">
    <property type="nucleotide sequence ID" value="XM_056658770.1"/>
</dbReference>
<evidence type="ECO:0000313" key="3">
    <source>
        <dbReference type="Proteomes" id="UP001141434"/>
    </source>
</evidence>
<dbReference type="InterPro" id="IPR011009">
    <property type="entry name" value="Kinase-like_dom_sf"/>
</dbReference>
<sequence length="420" mass="47617">MGHADFCGQEEAEYDPAARKAERDEITKLVDKINISALISRASALRGGLTCSIPHNLEYDRSTRSSVMGGMNYHIEISFDDGVSWLARIRRSNATSPPAELRDYILRSEISTLQFLSETQVPVPKVFDFNFCETNPVGVGYILMEKLPGSSLRWSLATPEQRRKVTSQLTDVYIELKAHPFTMTGSMHHPGSYDIGPFARESLTEYHDSRMKALGPFFSTEAYFSAHIQLILDLIIRQELYVDRAVDAFLIHRFLLDQVSEACSQSHLDDGKFYLKHADEKGDQILVDDEFNITGIIDWEWAHTDSKSGAFNSPIVLLPVADFYAGENSIGEDETFFAKCFEAKGHPDLGMIVRNGRLMHRFRFCCGYDLADWEGFLGLFAGLLGAMGITHDFHWGTWKAEALERYENDHQLQKVIEIYN</sequence>
<protein>
    <recommendedName>
        <fullName evidence="1">Aminoglycoside phosphotransferase domain-containing protein</fullName>
    </recommendedName>
</protein>
<evidence type="ECO:0000259" key="1">
    <source>
        <dbReference type="Pfam" id="PF01636"/>
    </source>
</evidence>
<dbReference type="SUPFAM" id="SSF56112">
    <property type="entry name" value="Protein kinase-like (PK-like)"/>
    <property type="match status" value="1"/>
</dbReference>
<organism evidence="2 3">
    <name type="scientific">Penicillium alfredii</name>
    <dbReference type="NCBI Taxonomy" id="1506179"/>
    <lineage>
        <taxon>Eukaryota</taxon>
        <taxon>Fungi</taxon>
        <taxon>Dikarya</taxon>
        <taxon>Ascomycota</taxon>
        <taxon>Pezizomycotina</taxon>
        <taxon>Eurotiomycetes</taxon>
        <taxon>Eurotiomycetidae</taxon>
        <taxon>Eurotiales</taxon>
        <taxon>Aspergillaceae</taxon>
        <taxon>Penicillium</taxon>
    </lineage>
</organism>
<comment type="caution">
    <text evidence="2">The sequence shown here is derived from an EMBL/GenBank/DDBJ whole genome shotgun (WGS) entry which is preliminary data.</text>
</comment>
<evidence type="ECO:0000313" key="2">
    <source>
        <dbReference type="EMBL" id="KAJ5086938.1"/>
    </source>
</evidence>
<name>A0A9W9JZ28_9EURO</name>
<dbReference type="PANTHER" id="PTHR21310">
    <property type="entry name" value="AMINOGLYCOSIDE PHOSPHOTRANSFERASE-RELATED-RELATED"/>
    <property type="match status" value="1"/>
</dbReference>
<dbReference type="OrthoDB" id="5327538at2759"/>
<accession>A0A9W9JZ28</accession>